<evidence type="ECO:0000313" key="1">
    <source>
        <dbReference type="EMBL" id="KIK12782.1"/>
    </source>
</evidence>
<dbReference type="HOGENOM" id="CLU_088458_1_0_1"/>
<organism evidence="1 2">
    <name type="scientific">Pisolithus microcarpus 441</name>
    <dbReference type="NCBI Taxonomy" id="765257"/>
    <lineage>
        <taxon>Eukaryota</taxon>
        <taxon>Fungi</taxon>
        <taxon>Dikarya</taxon>
        <taxon>Basidiomycota</taxon>
        <taxon>Agaricomycotina</taxon>
        <taxon>Agaricomycetes</taxon>
        <taxon>Agaricomycetidae</taxon>
        <taxon>Boletales</taxon>
        <taxon>Sclerodermatineae</taxon>
        <taxon>Pisolithaceae</taxon>
        <taxon>Pisolithus</taxon>
    </lineage>
</organism>
<dbReference type="EMBL" id="KN834048">
    <property type="protein sequence ID" value="KIK12782.1"/>
    <property type="molecule type" value="Genomic_DNA"/>
</dbReference>
<protein>
    <submittedName>
        <fullName evidence="1">Uncharacterized protein</fullName>
    </submittedName>
</protein>
<gene>
    <name evidence="1" type="ORF">PISMIDRAFT_18478</name>
</gene>
<dbReference type="AlphaFoldDB" id="A0A0C9YQY3"/>
<evidence type="ECO:0000313" key="2">
    <source>
        <dbReference type="Proteomes" id="UP000054018"/>
    </source>
</evidence>
<reference evidence="1 2" key="1">
    <citation type="submission" date="2014-04" db="EMBL/GenBank/DDBJ databases">
        <authorList>
            <consortium name="DOE Joint Genome Institute"/>
            <person name="Kuo A."/>
            <person name="Kohler A."/>
            <person name="Costa M.D."/>
            <person name="Nagy L.G."/>
            <person name="Floudas D."/>
            <person name="Copeland A."/>
            <person name="Barry K.W."/>
            <person name="Cichocki N."/>
            <person name="Veneault-Fourrey C."/>
            <person name="LaButti K."/>
            <person name="Lindquist E.A."/>
            <person name="Lipzen A."/>
            <person name="Lundell T."/>
            <person name="Morin E."/>
            <person name="Murat C."/>
            <person name="Sun H."/>
            <person name="Tunlid A."/>
            <person name="Henrissat B."/>
            <person name="Grigoriev I.V."/>
            <person name="Hibbett D.S."/>
            <person name="Martin F."/>
            <person name="Nordberg H.P."/>
            <person name="Cantor M.N."/>
            <person name="Hua S.X."/>
        </authorList>
    </citation>
    <scope>NUCLEOTIDE SEQUENCE [LARGE SCALE GENOMIC DNA]</scope>
    <source>
        <strain evidence="1 2">441</strain>
    </source>
</reference>
<dbReference type="STRING" id="765257.A0A0C9YQY3"/>
<dbReference type="Proteomes" id="UP000054018">
    <property type="component" value="Unassembled WGS sequence"/>
</dbReference>
<accession>A0A0C9YQY3</accession>
<reference evidence="2" key="2">
    <citation type="submission" date="2015-01" db="EMBL/GenBank/DDBJ databases">
        <title>Evolutionary Origins and Diversification of the Mycorrhizal Mutualists.</title>
        <authorList>
            <consortium name="DOE Joint Genome Institute"/>
            <consortium name="Mycorrhizal Genomics Consortium"/>
            <person name="Kohler A."/>
            <person name="Kuo A."/>
            <person name="Nagy L.G."/>
            <person name="Floudas D."/>
            <person name="Copeland A."/>
            <person name="Barry K.W."/>
            <person name="Cichocki N."/>
            <person name="Veneault-Fourrey C."/>
            <person name="LaButti K."/>
            <person name="Lindquist E.A."/>
            <person name="Lipzen A."/>
            <person name="Lundell T."/>
            <person name="Morin E."/>
            <person name="Murat C."/>
            <person name="Riley R."/>
            <person name="Ohm R."/>
            <person name="Sun H."/>
            <person name="Tunlid A."/>
            <person name="Henrissat B."/>
            <person name="Grigoriev I.V."/>
            <person name="Hibbett D.S."/>
            <person name="Martin F."/>
        </authorList>
    </citation>
    <scope>NUCLEOTIDE SEQUENCE [LARGE SCALE GENOMIC DNA]</scope>
    <source>
        <strain evidence="2">441</strain>
    </source>
</reference>
<sequence>MCLPKAEDSLQTVLGNCYITNKWAPILKIVMDAEDDTPTALEGLNKVMNHIFGCQITQIQNSTIWTQTSTAAAQPTLPQLSEAEQDLTKAVEDLKQHKWIIGMALTLEEMLNPVEEKEIGKSMYQFEGGEDDIVEQVNHGIAIKEGEIAEVESDDGAGDEADTGAEMGLGDKIHLCKQMEKVCITHGTGESSLDLSQHL</sequence>
<proteinExistence type="predicted"/>
<keyword evidence="2" id="KW-1185">Reference proteome</keyword>
<dbReference type="OrthoDB" id="3048787at2759"/>
<name>A0A0C9YQY3_9AGAM</name>